<dbReference type="EMBL" id="SUTF01000006">
    <property type="protein sequence ID" value="MBE6510672.1"/>
    <property type="molecule type" value="Genomic_DNA"/>
</dbReference>
<dbReference type="GO" id="GO:0005886">
    <property type="term" value="C:plasma membrane"/>
    <property type="evidence" value="ECO:0007669"/>
    <property type="project" value="UniProtKB-SubCell"/>
</dbReference>
<feature type="transmembrane region" description="Helical" evidence="6">
    <location>
        <begin position="7"/>
        <end position="26"/>
    </location>
</feature>
<organism evidence="8 9">
    <name type="scientific">Methanobrevibacter millerae</name>
    <dbReference type="NCBI Taxonomy" id="230361"/>
    <lineage>
        <taxon>Archaea</taxon>
        <taxon>Methanobacteriati</taxon>
        <taxon>Methanobacteriota</taxon>
        <taxon>Methanomada group</taxon>
        <taxon>Methanobacteria</taxon>
        <taxon>Methanobacteriales</taxon>
        <taxon>Methanobacteriaceae</taxon>
        <taxon>Methanobrevibacter</taxon>
    </lineage>
</organism>
<feature type="transmembrane region" description="Helical" evidence="6">
    <location>
        <begin position="242"/>
        <end position="261"/>
    </location>
</feature>
<keyword evidence="3 6" id="KW-0812">Transmembrane</keyword>
<gene>
    <name evidence="8" type="ORF">E7Z74_05335</name>
</gene>
<dbReference type="Proteomes" id="UP000713479">
    <property type="component" value="Unassembled WGS sequence"/>
</dbReference>
<feature type="transmembrane region" description="Helical" evidence="6">
    <location>
        <begin position="122"/>
        <end position="141"/>
    </location>
</feature>
<evidence type="ECO:0000256" key="1">
    <source>
        <dbReference type="ARBA" id="ARBA00004651"/>
    </source>
</evidence>
<feature type="transmembrane region" description="Helical" evidence="6">
    <location>
        <begin position="84"/>
        <end position="102"/>
    </location>
</feature>
<protein>
    <submittedName>
        <fullName evidence="8">Acyltransferase</fullName>
    </submittedName>
</protein>
<evidence type="ECO:0000259" key="7">
    <source>
        <dbReference type="Pfam" id="PF01757"/>
    </source>
</evidence>
<sequence>MYETNRIYYLDVLKFISIFGVIFIHLCGFSGHSEILHFRITYFSEIFRFAVPVFLMITGTLLLNREISISDFLKKRFSRIVYPYLFWIIITIITFLYVSGALIQDYPFVIVNQFFNASWNWYFWMILGVYLCIPIINEFVLNKKLDGCKYIVILMIFASIFYTVCTFLGYKTFFELRFFVLPISYVVLGYFLANYEFKISKNKIIFISLVLFLIVTLLKLSFHDSTIFFANENIFLDSGLDINFLEIIQASSIFLIFKNLNYRFLDKDAIKRFVTSISRASYGMYLAHMAILIPLYQIFKSLSLTGTQTLLSVIFFSIAIYFVTWILVLFADKILKLHKFSGYH</sequence>
<keyword evidence="8" id="KW-0808">Transferase</keyword>
<keyword evidence="2" id="KW-1003">Cell membrane</keyword>
<dbReference type="AlphaFoldDB" id="A0A8T3VHR1"/>
<dbReference type="GO" id="GO:0016413">
    <property type="term" value="F:O-acetyltransferase activity"/>
    <property type="evidence" value="ECO:0007669"/>
    <property type="project" value="TreeGrafter"/>
</dbReference>
<evidence type="ECO:0000313" key="9">
    <source>
        <dbReference type="Proteomes" id="UP000713479"/>
    </source>
</evidence>
<keyword evidence="5 6" id="KW-0472">Membrane</keyword>
<feature type="transmembrane region" description="Helical" evidence="6">
    <location>
        <begin position="311"/>
        <end position="331"/>
    </location>
</feature>
<dbReference type="InterPro" id="IPR002656">
    <property type="entry name" value="Acyl_transf_3_dom"/>
</dbReference>
<feature type="transmembrane region" description="Helical" evidence="6">
    <location>
        <begin position="176"/>
        <end position="192"/>
    </location>
</feature>
<comment type="subcellular location">
    <subcellularLocation>
        <location evidence="1">Cell membrane</location>
        <topology evidence="1">Multi-pass membrane protein</topology>
    </subcellularLocation>
</comment>
<keyword evidence="8" id="KW-0012">Acyltransferase</keyword>
<dbReference type="Pfam" id="PF01757">
    <property type="entry name" value="Acyl_transf_3"/>
    <property type="match status" value="1"/>
</dbReference>
<evidence type="ECO:0000256" key="2">
    <source>
        <dbReference type="ARBA" id="ARBA00022475"/>
    </source>
</evidence>
<comment type="caution">
    <text evidence="8">The sequence shown here is derived from an EMBL/GenBank/DDBJ whole genome shotgun (WGS) entry which is preliminary data.</text>
</comment>
<reference evidence="8" key="1">
    <citation type="submission" date="2019-04" db="EMBL/GenBank/DDBJ databases">
        <title>Evolution of Biomass-Degrading Anaerobic Consortia Revealed by Metagenomics.</title>
        <authorList>
            <person name="Peng X."/>
        </authorList>
    </citation>
    <scope>NUCLEOTIDE SEQUENCE</scope>
    <source>
        <strain evidence="8">SIG13</strain>
    </source>
</reference>
<evidence type="ECO:0000256" key="5">
    <source>
        <dbReference type="ARBA" id="ARBA00023136"/>
    </source>
</evidence>
<evidence type="ECO:0000256" key="3">
    <source>
        <dbReference type="ARBA" id="ARBA00022692"/>
    </source>
</evidence>
<dbReference type="GO" id="GO:0009246">
    <property type="term" value="P:enterobacterial common antigen biosynthetic process"/>
    <property type="evidence" value="ECO:0007669"/>
    <property type="project" value="TreeGrafter"/>
</dbReference>
<dbReference type="PANTHER" id="PTHR40074:SF2">
    <property type="entry name" value="O-ACETYLTRANSFERASE WECH"/>
    <property type="match status" value="1"/>
</dbReference>
<feature type="transmembrane region" description="Helical" evidence="6">
    <location>
        <begin position="46"/>
        <end position="63"/>
    </location>
</feature>
<feature type="transmembrane region" description="Helical" evidence="6">
    <location>
        <begin position="282"/>
        <end position="299"/>
    </location>
</feature>
<accession>A0A8T3VHR1</accession>
<proteinExistence type="predicted"/>
<dbReference type="PANTHER" id="PTHR40074">
    <property type="entry name" value="O-ACETYLTRANSFERASE WECH"/>
    <property type="match status" value="1"/>
</dbReference>
<evidence type="ECO:0000256" key="4">
    <source>
        <dbReference type="ARBA" id="ARBA00022989"/>
    </source>
</evidence>
<feature type="transmembrane region" description="Helical" evidence="6">
    <location>
        <begin position="150"/>
        <end position="170"/>
    </location>
</feature>
<evidence type="ECO:0000313" key="8">
    <source>
        <dbReference type="EMBL" id="MBE6510672.1"/>
    </source>
</evidence>
<name>A0A8T3VHR1_9EURY</name>
<feature type="transmembrane region" description="Helical" evidence="6">
    <location>
        <begin position="204"/>
        <end position="222"/>
    </location>
</feature>
<evidence type="ECO:0000256" key="6">
    <source>
        <dbReference type="SAM" id="Phobius"/>
    </source>
</evidence>
<keyword evidence="4 6" id="KW-1133">Transmembrane helix</keyword>
<feature type="domain" description="Acyltransferase 3" evidence="7">
    <location>
        <begin position="7"/>
        <end position="328"/>
    </location>
</feature>